<feature type="domain" description="Helicase ATP-binding" evidence="16">
    <location>
        <begin position="390"/>
        <end position="658"/>
    </location>
</feature>
<evidence type="ECO:0000256" key="9">
    <source>
        <dbReference type="ARBA" id="ARBA00022833"/>
    </source>
</evidence>
<evidence type="ECO:0000256" key="12">
    <source>
        <dbReference type="ARBA" id="ARBA00023242"/>
    </source>
</evidence>
<evidence type="ECO:0000259" key="15">
    <source>
        <dbReference type="PROSITE" id="PS50089"/>
    </source>
</evidence>
<comment type="subcellular location">
    <subcellularLocation>
        <location evidence="1">Nucleus</location>
    </subcellularLocation>
</comment>
<dbReference type="GO" id="GO:0016818">
    <property type="term" value="F:hydrolase activity, acting on acid anhydrides, in phosphorus-containing anhydrides"/>
    <property type="evidence" value="ECO:0007669"/>
    <property type="project" value="InterPro"/>
</dbReference>
<feature type="region of interest" description="Disordered" evidence="14">
    <location>
        <begin position="434"/>
        <end position="484"/>
    </location>
</feature>
<keyword evidence="11" id="KW-0234">DNA repair</keyword>
<dbReference type="Pfam" id="PF00176">
    <property type="entry name" value="SNF2-rel_dom"/>
    <property type="match status" value="1"/>
</dbReference>
<dbReference type="EMBL" id="PJQD01000029">
    <property type="protein sequence ID" value="POY74112.1"/>
    <property type="molecule type" value="Genomic_DNA"/>
</dbReference>
<evidence type="ECO:0000256" key="13">
    <source>
        <dbReference type="PROSITE-ProRule" id="PRU00175"/>
    </source>
</evidence>
<dbReference type="PANTHER" id="PTHR45626:SF22">
    <property type="entry name" value="DNA REPAIR PROTEIN RAD5"/>
    <property type="match status" value="1"/>
</dbReference>
<feature type="compositionally biased region" description="Basic and acidic residues" evidence="14">
    <location>
        <begin position="11"/>
        <end position="20"/>
    </location>
</feature>
<evidence type="ECO:0000256" key="14">
    <source>
        <dbReference type="SAM" id="MobiDB-lite"/>
    </source>
</evidence>
<dbReference type="InterPro" id="IPR001841">
    <property type="entry name" value="Znf_RING"/>
</dbReference>
<dbReference type="InterPro" id="IPR013083">
    <property type="entry name" value="Znf_RING/FYVE/PHD"/>
</dbReference>
<evidence type="ECO:0000256" key="2">
    <source>
        <dbReference type="ARBA" id="ARBA00007025"/>
    </source>
</evidence>
<dbReference type="GO" id="GO:0006281">
    <property type="term" value="P:DNA repair"/>
    <property type="evidence" value="ECO:0007669"/>
    <property type="project" value="UniProtKB-KW"/>
</dbReference>
<dbReference type="Proteomes" id="UP000237144">
    <property type="component" value="Unassembled WGS sequence"/>
</dbReference>
<dbReference type="InterPro" id="IPR049730">
    <property type="entry name" value="SNF2/RAD54-like_C"/>
</dbReference>
<dbReference type="PROSITE" id="PS51192">
    <property type="entry name" value="HELICASE_ATP_BIND_1"/>
    <property type="match status" value="1"/>
</dbReference>
<feature type="compositionally biased region" description="Polar residues" evidence="14">
    <location>
        <begin position="936"/>
        <end position="949"/>
    </location>
</feature>
<comment type="caution">
    <text evidence="18">The sequence shown here is derived from an EMBL/GenBank/DDBJ whole genome shotgun (WGS) entry which is preliminary data.</text>
</comment>
<evidence type="ECO:0000256" key="3">
    <source>
        <dbReference type="ARBA" id="ARBA00022723"/>
    </source>
</evidence>
<dbReference type="SUPFAM" id="SSF57850">
    <property type="entry name" value="RING/U-box"/>
    <property type="match status" value="1"/>
</dbReference>
<evidence type="ECO:0000256" key="6">
    <source>
        <dbReference type="ARBA" id="ARBA00022771"/>
    </source>
</evidence>
<evidence type="ECO:0000256" key="8">
    <source>
        <dbReference type="ARBA" id="ARBA00022806"/>
    </source>
</evidence>
<keyword evidence="8" id="KW-0347">Helicase</keyword>
<feature type="domain" description="RING-type" evidence="15">
    <location>
        <begin position="853"/>
        <end position="898"/>
    </location>
</feature>
<dbReference type="InterPro" id="IPR038718">
    <property type="entry name" value="SNF2-like_sf"/>
</dbReference>
<sequence length="1214" mass="133752">MQSEGLFRASSDSEHEEPPAKKARFFADSDSDEDDALVFESGAAATATTGPTAAPPPVAGPSKIKSRSPPRTAALPAGNARSKVDPDWSSRYFGDVFVEAFALASSSSFVKLKAGETITLHRLRPKITETDSKKSAAVKKKLEHDVVRFKNSKGIEVGRVARDDGAWLAKLLDHDMLEVTGYCVACPEKFRSGDDMQLSLSISIKKNAFTDPNIHAAEPAAKPSTVGKKSFLDDLQETEREKLMRERKKALNILFDKADLQPYQEDSALPTGSQSKRVMLDRMEKRTGVGDEDEEDEMSEIQLNLVYSKAIKNDANLPELDPPDSFALTLRPYQKQALRWMSAMETGEEQARKSLSMHPLWEKYLFPGASSAADCFYYNPYSGEVSLDFPKASTRCRGGILADEMGLGKTIMVASLLHTNTPWTAAASAATDASSAESDLDVEEVSKPTRTQPRIAGGGIFRSSAGKAGSRKSDKPPLKPGTPRATLVVAPMTLIGQWCEELARSSKGNRLRVLMYYGNKRESASDLQQEIDEGVDVVVTSYGTLCSDFKQSGLDLPAATEKSKNATADEKKLAAARSKGKGKAEEGKKVKRPKRKGLFAIDWFRIVLDEAHLIKSRATLNAKASYALKGERRWALTGTPIVNRLEDLYSLLHYIQLEPWGNFSFFKTFVTVPFQNKDPRAIEVIQVILESILLRREKKMKDKDGKPIVALPEKHIDIVHLSFTQDERDIYDALFRNAKSKFLGYAKEGTVLQNVTAIFSILMRLRQAVLHPSLVLKRLKENLRLRQGQASSSRGDDDADQASQIEDVAIQRLIESYIAGSGDEDSEQAASQVIDDMIETDTAHGVRLEVGECMLCMEPVEVPVWMPVCEHVGCKSCVLQHLTDCQDAGEPARCPVCSRGPLSERDIADLQRADGKKPKPNAKKSGYSVDKVASSPGPSSSKEVLTLLSSDDEDAPLSPKKDVKGKGKAKVTEITLDSSSDEDGGGDDSEDYMPSSPPHTTNLNDDNDDDETGKLDSSDDEDGQDSPNRQMLLSKSDFRASTKLDALVKSLQKAKEKDSKLKAVVFSQFTGFLDLIERSMNRENLNYLRLDGAMTQGVRQKVVRKFTTSDKSVILLASLKAGGVGLNLIAGDHVYLMDTWWNSAVENQAIDRIHRFGQTREVYVTRFLIKHSIDDKMIALQERKTKVIQGALGGNKDKDKKQLAEDLALIFADD</sequence>
<feature type="compositionally biased region" description="Low complexity" evidence="14">
    <location>
        <begin position="42"/>
        <end position="52"/>
    </location>
</feature>
<dbReference type="InterPro" id="IPR014905">
    <property type="entry name" value="HIRAN"/>
</dbReference>
<dbReference type="AlphaFoldDB" id="A0A2S5BBF1"/>
<dbReference type="GO" id="GO:0003676">
    <property type="term" value="F:nucleic acid binding"/>
    <property type="evidence" value="ECO:0007669"/>
    <property type="project" value="InterPro"/>
</dbReference>
<dbReference type="Pfam" id="PF08797">
    <property type="entry name" value="HIRAN"/>
    <property type="match status" value="1"/>
</dbReference>
<feature type="compositionally biased region" description="Basic and acidic residues" evidence="14">
    <location>
        <begin position="561"/>
        <end position="573"/>
    </location>
</feature>
<dbReference type="CDD" id="cd18008">
    <property type="entry name" value="DEXDc_SHPRH-like"/>
    <property type="match status" value="1"/>
</dbReference>
<evidence type="ECO:0000256" key="4">
    <source>
        <dbReference type="ARBA" id="ARBA00022741"/>
    </source>
</evidence>
<evidence type="ECO:0000256" key="5">
    <source>
        <dbReference type="ARBA" id="ARBA00022763"/>
    </source>
</evidence>
<evidence type="ECO:0000256" key="11">
    <source>
        <dbReference type="ARBA" id="ARBA00023204"/>
    </source>
</evidence>
<dbReference type="GO" id="GO:0005524">
    <property type="term" value="F:ATP binding"/>
    <property type="evidence" value="ECO:0007669"/>
    <property type="project" value="UniProtKB-KW"/>
</dbReference>
<evidence type="ECO:0000256" key="1">
    <source>
        <dbReference type="ARBA" id="ARBA00004123"/>
    </source>
</evidence>
<dbReference type="GO" id="GO:0008094">
    <property type="term" value="F:ATP-dependent activity, acting on DNA"/>
    <property type="evidence" value="ECO:0007669"/>
    <property type="project" value="TreeGrafter"/>
</dbReference>
<dbReference type="GO" id="GO:0005634">
    <property type="term" value="C:nucleus"/>
    <property type="evidence" value="ECO:0007669"/>
    <property type="project" value="UniProtKB-SubCell"/>
</dbReference>
<feature type="region of interest" description="Disordered" evidence="14">
    <location>
        <begin position="910"/>
        <end position="1035"/>
    </location>
</feature>
<dbReference type="SUPFAM" id="SSF52540">
    <property type="entry name" value="P-loop containing nucleoside triphosphate hydrolases"/>
    <property type="match status" value="2"/>
</dbReference>
<dbReference type="Gene3D" id="3.40.50.300">
    <property type="entry name" value="P-loop containing nucleotide triphosphate hydrolases"/>
    <property type="match status" value="1"/>
</dbReference>
<dbReference type="PROSITE" id="PS51194">
    <property type="entry name" value="HELICASE_CTER"/>
    <property type="match status" value="1"/>
</dbReference>
<dbReference type="CDD" id="cd18793">
    <property type="entry name" value="SF2_C_SNF"/>
    <property type="match status" value="1"/>
</dbReference>
<dbReference type="SMART" id="SM00490">
    <property type="entry name" value="HELICc"/>
    <property type="match status" value="1"/>
</dbReference>
<keyword evidence="3" id="KW-0479">Metal-binding</keyword>
<dbReference type="InterPro" id="IPR001650">
    <property type="entry name" value="Helicase_C-like"/>
</dbReference>
<organism evidence="18 19">
    <name type="scientific">Rhodotorula taiwanensis</name>
    <dbReference type="NCBI Taxonomy" id="741276"/>
    <lineage>
        <taxon>Eukaryota</taxon>
        <taxon>Fungi</taxon>
        <taxon>Dikarya</taxon>
        <taxon>Basidiomycota</taxon>
        <taxon>Pucciniomycotina</taxon>
        <taxon>Microbotryomycetes</taxon>
        <taxon>Sporidiobolales</taxon>
        <taxon>Sporidiobolaceae</taxon>
        <taxon>Rhodotorula</taxon>
    </lineage>
</organism>
<proteinExistence type="inferred from homology"/>
<evidence type="ECO:0008006" key="20">
    <source>
        <dbReference type="Google" id="ProtNLM"/>
    </source>
</evidence>
<dbReference type="Gene3D" id="3.40.50.10810">
    <property type="entry name" value="Tandem AAA-ATPase domain"/>
    <property type="match status" value="3"/>
</dbReference>
<evidence type="ECO:0000256" key="10">
    <source>
        <dbReference type="ARBA" id="ARBA00022840"/>
    </source>
</evidence>
<dbReference type="PANTHER" id="PTHR45626">
    <property type="entry name" value="TRANSCRIPTION TERMINATION FACTOR 2-RELATED"/>
    <property type="match status" value="1"/>
</dbReference>
<reference evidence="18 19" key="1">
    <citation type="journal article" date="2018" name="Front. Microbiol.">
        <title>Prospects for Fungal Bioremediation of Acidic Radioactive Waste Sites: Characterization and Genome Sequence of Rhodotorula taiwanensis MD1149.</title>
        <authorList>
            <person name="Tkavc R."/>
            <person name="Matrosova V.Y."/>
            <person name="Grichenko O.E."/>
            <person name="Gostincar C."/>
            <person name="Volpe R.P."/>
            <person name="Klimenkova P."/>
            <person name="Gaidamakova E.K."/>
            <person name="Zhou C.E."/>
            <person name="Stewart B.J."/>
            <person name="Lyman M.G."/>
            <person name="Malfatti S.A."/>
            <person name="Rubinfeld B."/>
            <person name="Courtot M."/>
            <person name="Singh J."/>
            <person name="Dalgard C.L."/>
            <person name="Hamilton T."/>
            <person name="Frey K.G."/>
            <person name="Gunde-Cimerman N."/>
            <person name="Dugan L."/>
            <person name="Daly M.J."/>
        </authorList>
    </citation>
    <scope>NUCLEOTIDE SEQUENCE [LARGE SCALE GENOMIC DNA]</scope>
    <source>
        <strain evidence="18 19">MD1149</strain>
    </source>
</reference>
<keyword evidence="6 13" id="KW-0863">Zinc-finger</keyword>
<gene>
    <name evidence="18" type="ORF">BMF94_2924</name>
</gene>
<evidence type="ECO:0000259" key="16">
    <source>
        <dbReference type="PROSITE" id="PS51192"/>
    </source>
</evidence>
<feature type="region of interest" description="Disordered" evidence="14">
    <location>
        <begin position="1"/>
        <end position="84"/>
    </location>
</feature>
<accession>A0A2S5BBF1</accession>
<evidence type="ECO:0000256" key="7">
    <source>
        <dbReference type="ARBA" id="ARBA00022801"/>
    </source>
</evidence>
<keyword evidence="5" id="KW-0227">DNA damage</keyword>
<protein>
    <recommendedName>
        <fullName evidence="20">DNA repair protein RAD5</fullName>
    </recommendedName>
</protein>
<dbReference type="OrthoDB" id="448448at2759"/>
<dbReference type="InterPro" id="IPR000330">
    <property type="entry name" value="SNF2_N"/>
</dbReference>
<name>A0A2S5BBF1_9BASI</name>
<dbReference type="Pfam" id="PF00271">
    <property type="entry name" value="Helicase_C"/>
    <property type="match status" value="1"/>
</dbReference>
<evidence type="ECO:0000313" key="19">
    <source>
        <dbReference type="Proteomes" id="UP000237144"/>
    </source>
</evidence>
<feature type="domain" description="Helicase C-terminal" evidence="17">
    <location>
        <begin position="1043"/>
        <end position="1204"/>
    </location>
</feature>
<keyword evidence="19" id="KW-1185">Reference proteome</keyword>
<keyword evidence="10" id="KW-0067">ATP-binding</keyword>
<dbReference type="SMART" id="SM00910">
    <property type="entry name" value="HIRAN"/>
    <property type="match status" value="1"/>
</dbReference>
<comment type="similarity">
    <text evidence="2">Belongs to the SNF2/RAD54 helicase family.</text>
</comment>
<dbReference type="InterPro" id="IPR050628">
    <property type="entry name" value="SNF2_RAD54_helicase_TF"/>
</dbReference>
<dbReference type="PROSITE" id="PS50089">
    <property type="entry name" value="ZF_RING_2"/>
    <property type="match status" value="1"/>
</dbReference>
<evidence type="ECO:0000259" key="17">
    <source>
        <dbReference type="PROSITE" id="PS51194"/>
    </source>
</evidence>
<keyword evidence="7" id="KW-0378">Hydrolase</keyword>
<dbReference type="GO" id="GO:0008270">
    <property type="term" value="F:zinc ion binding"/>
    <property type="evidence" value="ECO:0007669"/>
    <property type="project" value="UniProtKB-KW"/>
</dbReference>
<keyword evidence="9" id="KW-0862">Zinc</keyword>
<dbReference type="InterPro" id="IPR014001">
    <property type="entry name" value="Helicase_ATP-bd"/>
</dbReference>
<dbReference type="Gene3D" id="3.30.40.10">
    <property type="entry name" value="Zinc/RING finger domain, C3HC4 (zinc finger)"/>
    <property type="match status" value="1"/>
</dbReference>
<dbReference type="STRING" id="741276.A0A2S5BBF1"/>
<keyword evidence="12" id="KW-0539">Nucleus</keyword>
<dbReference type="InterPro" id="IPR027417">
    <property type="entry name" value="P-loop_NTPase"/>
</dbReference>
<feature type="compositionally biased region" description="Acidic residues" evidence="14">
    <location>
        <begin position="979"/>
        <end position="991"/>
    </location>
</feature>
<dbReference type="SMART" id="SM00487">
    <property type="entry name" value="DEXDc"/>
    <property type="match status" value="1"/>
</dbReference>
<keyword evidence="4" id="KW-0547">Nucleotide-binding</keyword>
<dbReference type="SMART" id="SM00184">
    <property type="entry name" value="RING"/>
    <property type="match status" value="1"/>
</dbReference>
<feature type="region of interest" description="Disordered" evidence="14">
    <location>
        <begin position="561"/>
        <end position="589"/>
    </location>
</feature>
<dbReference type="GO" id="GO:0004386">
    <property type="term" value="F:helicase activity"/>
    <property type="evidence" value="ECO:0007669"/>
    <property type="project" value="UniProtKB-KW"/>
</dbReference>
<evidence type="ECO:0000313" key="18">
    <source>
        <dbReference type="EMBL" id="POY74112.1"/>
    </source>
</evidence>